<evidence type="ECO:0000313" key="4">
    <source>
        <dbReference type="RefSeq" id="XP_009790323.1"/>
    </source>
</evidence>
<accession>A0A1U7XE34</accession>
<protein>
    <submittedName>
        <fullName evidence="3 4">F-box/FBD/LRR-repeat protein At1g13570-like</fullName>
    </submittedName>
</protein>
<dbReference type="InterPro" id="IPR053772">
    <property type="entry name" value="At1g61320/At1g61330-like"/>
</dbReference>
<dbReference type="AlphaFoldDB" id="A0A1U7XE34"/>
<dbReference type="PANTHER" id="PTHR34145:SF28">
    <property type="entry name" value="F-BOX DOMAIN-CONTAINING PROTEIN"/>
    <property type="match status" value="1"/>
</dbReference>
<dbReference type="Pfam" id="PF24758">
    <property type="entry name" value="LRR_At5g56370"/>
    <property type="match status" value="1"/>
</dbReference>
<name>A0A1U7XE34_NICSY</name>
<proteinExistence type="predicted"/>
<reference evidence="2" key="1">
    <citation type="journal article" date="2013" name="Genome Biol.">
        <title>Reference genomes and transcriptomes of Nicotiana sylvestris and Nicotiana tomentosiformis.</title>
        <authorList>
            <person name="Sierro N."/>
            <person name="Battey J.N."/>
            <person name="Ouadi S."/>
            <person name="Bovet L."/>
            <person name="Goepfert S."/>
            <person name="Bakaher N."/>
            <person name="Peitsch M.C."/>
            <person name="Ivanov N.V."/>
        </authorList>
    </citation>
    <scope>NUCLEOTIDE SEQUENCE [LARGE SCALE GENOMIC DNA]</scope>
</reference>
<dbReference type="STRING" id="4096.A0A1U7XE34"/>
<dbReference type="Gene3D" id="3.80.10.10">
    <property type="entry name" value="Ribonuclease Inhibitor"/>
    <property type="match status" value="1"/>
</dbReference>
<evidence type="ECO:0000313" key="2">
    <source>
        <dbReference type="Proteomes" id="UP000189701"/>
    </source>
</evidence>
<dbReference type="KEGG" id="nsy:104237798"/>
<feature type="domain" description="F-box/LRR-repeat protein 15/At3g58940/PEG3-like LRR" evidence="1">
    <location>
        <begin position="7"/>
        <end position="125"/>
    </location>
</feature>
<dbReference type="InterPro" id="IPR032675">
    <property type="entry name" value="LRR_dom_sf"/>
</dbReference>
<evidence type="ECO:0000259" key="1">
    <source>
        <dbReference type="Pfam" id="PF24758"/>
    </source>
</evidence>
<dbReference type="PANTHER" id="PTHR34145">
    <property type="entry name" value="OS02G0105600 PROTEIN"/>
    <property type="match status" value="1"/>
</dbReference>
<dbReference type="SUPFAM" id="SSF52047">
    <property type="entry name" value="RNI-like"/>
    <property type="match status" value="1"/>
</dbReference>
<organism evidence="2 3">
    <name type="scientific">Nicotiana sylvestris</name>
    <name type="common">Wood tobacco</name>
    <name type="synonym">South American tobacco</name>
    <dbReference type="NCBI Taxonomy" id="4096"/>
    <lineage>
        <taxon>Eukaryota</taxon>
        <taxon>Viridiplantae</taxon>
        <taxon>Streptophyta</taxon>
        <taxon>Embryophyta</taxon>
        <taxon>Tracheophyta</taxon>
        <taxon>Spermatophyta</taxon>
        <taxon>Magnoliopsida</taxon>
        <taxon>eudicotyledons</taxon>
        <taxon>Gunneridae</taxon>
        <taxon>Pentapetalae</taxon>
        <taxon>asterids</taxon>
        <taxon>lamiids</taxon>
        <taxon>Solanales</taxon>
        <taxon>Solanaceae</taxon>
        <taxon>Nicotianoideae</taxon>
        <taxon>Nicotianeae</taxon>
        <taxon>Nicotiana</taxon>
    </lineage>
</organism>
<dbReference type="InterPro" id="IPR055411">
    <property type="entry name" value="LRR_FXL15/At3g58940/PEG3-like"/>
</dbReference>
<dbReference type="RefSeq" id="XP_009790322.1">
    <property type="nucleotide sequence ID" value="XM_009792020.1"/>
</dbReference>
<sequence>MALSIFFLDFRPRVNHTNCLLHFSACLHLKHLILEGCIILPPPSFKGFDKLTSLELRGVKISSELLESLISGCPLLEHLALKISYTLRNVIEINAPNLKSFDFDGNIRSLCLKPIPLLEKLSLAHWGWYDGANKFCITKFFEFFSALKHLHFSNIITLKFVPAVAGELPTRLPFQKRLYLFGHCLCKLCEVSYALCLMRSMPYLQYLEIEVNNSVVVAPESHEVEGFSDLTFDHLMEIKLDGFIGKNPQMQLIKLLLAKSPVLVRMKIESWLYVNSASDSS</sequence>
<dbReference type="GeneID" id="104237798"/>
<evidence type="ECO:0000313" key="3">
    <source>
        <dbReference type="RefSeq" id="XP_009790322.1"/>
    </source>
</evidence>
<gene>
    <name evidence="3 4" type="primary">LOC104237798</name>
</gene>
<reference evidence="3 4" key="2">
    <citation type="submission" date="2025-04" db="UniProtKB">
        <authorList>
            <consortium name="RefSeq"/>
        </authorList>
    </citation>
    <scope>IDENTIFICATION</scope>
    <source>
        <tissue evidence="3 4">Leaf</tissue>
    </source>
</reference>
<dbReference type="Proteomes" id="UP000189701">
    <property type="component" value="Unplaced"/>
</dbReference>
<dbReference type="RefSeq" id="XP_009790323.1">
    <property type="nucleotide sequence ID" value="XM_009792021.1"/>
</dbReference>
<keyword evidence="2" id="KW-1185">Reference proteome</keyword>